<evidence type="ECO:0000256" key="2">
    <source>
        <dbReference type="SAM" id="Phobius"/>
    </source>
</evidence>
<protein>
    <submittedName>
        <fullName evidence="3">Uncharacterized protein</fullName>
    </submittedName>
</protein>
<comment type="caution">
    <text evidence="3">The sequence shown here is derived from an EMBL/GenBank/DDBJ whole genome shotgun (WGS) entry which is preliminary data.</text>
</comment>
<accession>A0A8J3J8S4</accession>
<name>A0A8J3J8S4_9ACTN</name>
<evidence type="ECO:0000256" key="1">
    <source>
        <dbReference type="SAM" id="MobiDB-lite"/>
    </source>
</evidence>
<dbReference type="Proteomes" id="UP000612808">
    <property type="component" value="Unassembled WGS sequence"/>
</dbReference>
<proteinExistence type="predicted"/>
<sequence>MTYPPMPPSAMPPPQQPGPGERPTTVTAAGGLQMFTVLLSLVTAALALVAMPKLTAAYDTAGVTDTGTFKSIMKVSQVGSMVFYILLAVLIVFLVLGNLRGKQGTRIASFVVSGLYVLCGICGALGTATGAGTSGGVDIYAAIPWYRWISLLLTILLLLAHGGVIVLLALKPSTEFFTRNKAAAQQPPVPPAQQYPPYPGAF</sequence>
<feature type="transmembrane region" description="Helical" evidence="2">
    <location>
        <begin position="148"/>
        <end position="170"/>
    </location>
</feature>
<dbReference type="AlphaFoldDB" id="A0A8J3J8S4"/>
<reference evidence="3" key="1">
    <citation type="submission" date="2021-01" db="EMBL/GenBank/DDBJ databases">
        <title>Whole genome shotgun sequence of Actinocatenispora rupis NBRC 107355.</title>
        <authorList>
            <person name="Komaki H."/>
            <person name="Tamura T."/>
        </authorList>
    </citation>
    <scope>NUCLEOTIDE SEQUENCE</scope>
    <source>
        <strain evidence="3">NBRC 107355</strain>
    </source>
</reference>
<dbReference type="EMBL" id="BOMB01000028">
    <property type="protein sequence ID" value="GID14012.1"/>
    <property type="molecule type" value="Genomic_DNA"/>
</dbReference>
<keyword evidence="2" id="KW-0812">Transmembrane</keyword>
<feature type="compositionally biased region" description="Pro residues" evidence="1">
    <location>
        <begin position="1"/>
        <end position="17"/>
    </location>
</feature>
<keyword evidence="2" id="KW-0472">Membrane</keyword>
<evidence type="ECO:0000313" key="3">
    <source>
        <dbReference type="EMBL" id="GID14012.1"/>
    </source>
</evidence>
<feature type="region of interest" description="Disordered" evidence="1">
    <location>
        <begin position="1"/>
        <end position="24"/>
    </location>
</feature>
<gene>
    <name evidence="3" type="ORF">Aru02nite_49010</name>
</gene>
<organism evidence="3 4">
    <name type="scientific">Actinocatenispora rupis</name>
    <dbReference type="NCBI Taxonomy" id="519421"/>
    <lineage>
        <taxon>Bacteria</taxon>
        <taxon>Bacillati</taxon>
        <taxon>Actinomycetota</taxon>
        <taxon>Actinomycetes</taxon>
        <taxon>Micromonosporales</taxon>
        <taxon>Micromonosporaceae</taxon>
        <taxon>Actinocatenispora</taxon>
    </lineage>
</organism>
<keyword evidence="2" id="KW-1133">Transmembrane helix</keyword>
<feature type="transmembrane region" description="Helical" evidence="2">
    <location>
        <begin position="81"/>
        <end position="100"/>
    </location>
</feature>
<evidence type="ECO:0000313" key="4">
    <source>
        <dbReference type="Proteomes" id="UP000612808"/>
    </source>
</evidence>
<feature type="transmembrane region" description="Helical" evidence="2">
    <location>
        <begin position="107"/>
        <end position="128"/>
    </location>
</feature>
<keyword evidence="4" id="KW-1185">Reference proteome</keyword>
<dbReference type="RefSeq" id="WP_203661559.1">
    <property type="nucleotide sequence ID" value="NZ_BAAAZM010000014.1"/>
</dbReference>